<organism evidence="2 3">
    <name type="scientific">Agaribacter flavus</name>
    <dbReference type="NCBI Taxonomy" id="1902781"/>
    <lineage>
        <taxon>Bacteria</taxon>
        <taxon>Pseudomonadati</taxon>
        <taxon>Pseudomonadota</taxon>
        <taxon>Gammaproteobacteria</taxon>
        <taxon>Alteromonadales</taxon>
        <taxon>Alteromonadaceae</taxon>
        <taxon>Agaribacter</taxon>
    </lineage>
</organism>
<gene>
    <name evidence="2" type="ORF">ACFOHL_13365</name>
</gene>
<proteinExistence type="predicted"/>
<reference evidence="3" key="1">
    <citation type="journal article" date="2019" name="Int. J. Syst. Evol. Microbiol.">
        <title>The Global Catalogue of Microorganisms (GCM) 10K type strain sequencing project: providing services to taxonomists for standard genome sequencing and annotation.</title>
        <authorList>
            <consortium name="The Broad Institute Genomics Platform"/>
            <consortium name="The Broad Institute Genome Sequencing Center for Infectious Disease"/>
            <person name="Wu L."/>
            <person name="Ma J."/>
        </authorList>
    </citation>
    <scope>NUCLEOTIDE SEQUENCE [LARGE SCALE GENOMIC DNA]</scope>
    <source>
        <strain evidence="3">KCTC 52473</strain>
    </source>
</reference>
<dbReference type="Proteomes" id="UP001595478">
    <property type="component" value="Unassembled WGS sequence"/>
</dbReference>
<feature type="transmembrane region" description="Helical" evidence="1">
    <location>
        <begin position="28"/>
        <end position="47"/>
    </location>
</feature>
<evidence type="ECO:0000313" key="2">
    <source>
        <dbReference type="EMBL" id="MFC3122608.1"/>
    </source>
</evidence>
<sequence length="60" mass="6727">MSINTMILGVLGIMLCVMALLTSHRDPWLPYALLVSLSLVGTGWVWVRASHKRKFESSCH</sequence>
<keyword evidence="1" id="KW-1133">Transmembrane helix</keyword>
<keyword evidence="3" id="KW-1185">Reference proteome</keyword>
<keyword evidence="1" id="KW-0472">Membrane</keyword>
<comment type="caution">
    <text evidence="2">The sequence shown here is derived from an EMBL/GenBank/DDBJ whole genome shotgun (WGS) entry which is preliminary data.</text>
</comment>
<accession>A0ABV7FSF4</accession>
<feature type="transmembrane region" description="Helical" evidence="1">
    <location>
        <begin position="5"/>
        <end position="22"/>
    </location>
</feature>
<evidence type="ECO:0000256" key="1">
    <source>
        <dbReference type="SAM" id="Phobius"/>
    </source>
</evidence>
<dbReference type="RefSeq" id="WP_376920736.1">
    <property type="nucleotide sequence ID" value="NZ_JBHRSW010000029.1"/>
</dbReference>
<keyword evidence="1" id="KW-0812">Transmembrane</keyword>
<dbReference type="EMBL" id="JBHRSW010000029">
    <property type="protein sequence ID" value="MFC3122608.1"/>
    <property type="molecule type" value="Genomic_DNA"/>
</dbReference>
<name>A0ABV7FSF4_9ALTE</name>
<evidence type="ECO:0000313" key="3">
    <source>
        <dbReference type="Proteomes" id="UP001595478"/>
    </source>
</evidence>
<protein>
    <submittedName>
        <fullName evidence="2">Uncharacterized protein</fullName>
    </submittedName>
</protein>